<dbReference type="GO" id="GO:0005886">
    <property type="term" value="C:plasma membrane"/>
    <property type="evidence" value="ECO:0007669"/>
    <property type="project" value="UniProtKB-SubCell"/>
</dbReference>
<evidence type="ECO:0000256" key="1">
    <source>
        <dbReference type="ARBA" id="ARBA00004651"/>
    </source>
</evidence>
<feature type="transmembrane region" description="Helical" evidence="9">
    <location>
        <begin position="169"/>
        <end position="189"/>
    </location>
</feature>
<dbReference type="InterPro" id="IPR036259">
    <property type="entry name" value="MFS_trans_sf"/>
</dbReference>
<accession>A0AB33KWF3</accession>
<evidence type="ECO:0000256" key="6">
    <source>
        <dbReference type="ARBA" id="ARBA00023136"/>
    </source>
</evidence>
<reference evidence="11" key="1">
    <citation type="submission" date="2024-07" db="EMBL/GenBank/DDBJ databases">
        <title>Complete genome sequences of cellulolytic bacteria, Kitasatospora sp. CMC57 and Streptomyces sp. CMC78, isolated from Japanese agricultural soil.</title>
        <authorList>
            <person name="Hashimoto T."/>
            <person name="Ito M."/>
            <person name="Iwamoto M."/>
            <person name="Fukahori D."/>
            <person name="Shoda T."/>
            <person name="Sakoda M."/>
            <person name="Morohoshi T."/>
            <person name="Mitsuboshi M."/>
            <person name="Nishizawa T."/>
        </authorList>
    </citation>
    <scope>NUCLEOTIDE SEQUENCE</scope>
    <source>
        <strain evidence="11">CMC78</strain>
    </source>
</reference>
<evidence type="ECO:0000256" key="9">
    <source>
        <dbReference type="SAM" id="Phobius"/>
    </source>
</evidence>
<gene>
    <name evidence="11" type="ORF">SCMC78_67920</name>
</gene>
<dbReference type="SUPFAM" id="SSF103473">
    <property type="entry name" value="MFS general substrate transporter"/>
    <property type="match status" value="1"/>
</dbReference>
<sequence>MHPESHAHADPAARGSDPHDRAAHPAHDEAGPAPDPRRWLILTLLCMAQFMLIVDVTVVNVALPTIGGQLDLGATALTWIVAVYTLFFGSLLLLGGRLGDLLGRRRMFLAGLVLFTVASLVSGLAENGGTLITARAVQGIGAAAMSPAAMALIMTVFQGPERNRALGVWAAIGGTGAAFGVLLGGVLVSGIGWEWIFFVNVPIGIVVLVAVPALVKADTKSAHGHGHGDAAAHGHGHGHDHGHGHSHGEAPSGMDLPGALTMTATPALLIFGLMQAREHGFGDVTAWLPLLGSALGAALFVVAERRAATPLVRLPFLARRSLVGGCMLMLAASGVLISAFFLCSLYLQHVLGFSPLRTGLMFLPVALATTVGAHLGSTAVARLGWRPTAGAGMAVAVAGALLLTGLERDGNAWTQVVPGFVLLGFGLGVGFICAITSAMHGVEHKDAGLGSGLVNTCHELGASLGVAVVAAVAGASLDGGTAPSIDGFGSAFAACAGIAAVAAVAGLTLLPKGRPDPSAGPVFAH</sequence>
<dbReference type="PANTHER" id="PTHR42718">
    <property type="entry name" value="MAJOR FACILITATOR SUPERFAMILY MULTIDRUG TRANSPORTER MFSC"/>
    <property type="match status" value="1"/>
</dbReference>
<feature type="transmembrane region" description="Helical" evidence="9">
    <location>
        <begin position="75"/>
        <end position="95"/>
    </location>
</feature>
<feature type="domain" description="Major facilitator superfamily (MFS) profile" evidence="10">
    <location>
        <begin position="41"/>
        <end position="514"/>
    </location>
</feature>
<proteinExistence type="predicted"/>
<dbReference type="Pfam" id="PF07690">
    <property type="entry name" value="MFS_1"/>
    <property type="match status" value="1"/>
</dbReference>
<dbReference type="GO" id="GO:0022857">
    <property type="term" value="F:transmembrane transporter activity"/>
    <property type="evidence" value="ECO:0007669"/>
    <property type="project" value="InterPro"/>
</dbReference>
<comment type="subcellular location">
    <subcellularLocation>
        <location evidence="1">Cell membrane</location>
        <topology evidence="1">Multi-pass membrane protein</topology>
    </subcellularLocation>
</comment>
<keyword evidence="7" id="KW-0046">Antibiotic resistance</keyword>
<dbReference type="PRINTS" id="PR01036">
    <property type="entry name" value="TCRTETB"/>
</dbReference>
<dbReference type="RefSeq" id="WP_319597363.1">
    <property type="nucleotide sequence ID" value="NZ_AP035884.1"/>
</dbReference>
<feature type="transmembrane region" description="Helical" evidence="9">
    <location>
        <begin position="195"/>
        <end position="215"/>
    </location>
</feature>
<feature type="compositionally biased region" description="Basic and acidic residues" evidence="8">
    <location>
        <begin position="222"/>
        <end position="248"/>
    </location>
</feature>
<feature type="transmembrane region" description="Helical" evidence="9">
    <location>
        <begin position="137"/>
        <end position="157"/>
    </location>
</feature>
<dbReference type="KEGG" id="stcm:SCMC78_67920"/>
<name>A0AB33KWF3_9ACTN</name>
<keyword evidence="2" id="KW-0813">Transport</keyword>
<evidence type="ECO:0000259" key="10">
    <source>
        <dbReference type="PROSITE" id="PS50850"/>
    </source>
</evidence>
<feature type="transmembrane region" description="Helical" evidence="9">
    <location>
        <begin position="388"/>
        <end position="406"/>
    </location>
</feature>
<keyword evidence="6 9" id="KW-0472">Membrane</keyword>
<keyword evidence="3" id="KW-1003">Cell membrane</keyword>
<dbReference type="EMBL" id="AP035884">
    <property type="protein sequence ID" value="BFP56985.1"/>
    <property type="molecule type" value="Genomic_DNA"/>
</dbReference>
<feature type="transmembrane region" description="Helical" evidence="9">
    <location>
        <begin position="323"/>
        <end position="347"/>
    </location>
</feature>
<feature type="transmembrane region" description="Helical" evidence="9">
    <location>
        <begin position="107"/>
        <end position="125"/>
    </location>
</feature>
<dbReference type="GO" id="GO:0046677">
    <property type="term" value="P:response to antibiotic"/>
    <property type="evidence" value="ECO:0007669"/>
    <property type="project" value="UniProtKB-KW"/>
</dbReference>
<evidence type="ECO:0000256" key="5">
    <source>
        <dbReference type="ARBA" id="ARBA00022989"/>
    </source>
</evidence>
<feature type="transmembrane region" description="Helical" evidence="9">
    <location>
        <begin position="39"/>
        <end position="63"/>
    </location>
</feature>
<evidence type="ECO:0000256" key="4">
    <source>
        <dbReference type="ARBA" id="ARBA00022692"/>
    </source>
</evidence>
<feature type="transmembrane region" description="Helical" evidence="9">
    <location>
        <begin position="286"/>
        <end position="303"/>
    </location>
</feature>
<evidence type="ECO:0000256" key="2">
    <source>
        <dbReference type="ARBA" id="ARBA00022448"/>
    </source>
</evidence>
<evidence type="ECO:0000256" key="8">
    <source>
        <dbReference type="SAM" id="MobiDB-lite"/>
    </source>
</evidence>
<evidence type="ECO:0000313" key="11">
    <source>
        <dbReference type="EMBL" id="BFP56985.1"/>
    </source>
</evidence>
<dbReference type="InterPro" id="IPR020846">
    <property type="entry name" value="MFS_dom"/>
</dbReference>
<feature type="transmembrane region" description="Helical" evidence="9">
    <location>
        <begin position="489"/>
        <end position="510"/>
    </location>
</feature>
<feature type="region of interest" description="Disordered" evidence="8">
    <location>
        <begin position="1"/>
        <end position="32"/>
    </location>
</feature>
<feature type="transmembrane region" description="Helical" evidence="9">
    <location>
        <begin position="359"/>
        <end position="381"/>
    </location>
</feature>
<keyword evidence="5 9" id="KW-1133">Transmembrane helix</keyword>
<evidence type="ECO:0000256" key="7">
    <source>
        <dbReference type="ARBA" id="ARBA00023251"/>
    </source>
</evidence>
<dbReference type="Gene3D" id="1.20.1250.20">
    <property type="entry name" value="MFS general substrate transporter like domains"/>
    <property type="match status" value="1"/>
</dbReference>
<dbReference type="PROSITE" id="PS50850">
    <property type="entry name" value="MFS"/>
    <property type="match status" value="1"/>
</dbReference>
<evidence type="ECO:0000256" key="3">
    <source>
        <dbReference type="ARBA" id="ARBA00022475"/>
    </source>
</evidence>
<protein>
    <submittedName>
        <fullName evidence="11">DHA2 family efflux MFS transporter permease subunit</fullName>
    </submittedName>
</protein>
<feature type="transmembrane region" description="Helical" evidence="9">
    <location>
        <begin position="256"/>
        <end position="274"/>
    </location>
</feature>
<dbReference type="PANTHER" id="PTHR42718:SF46">
    <property type="entry name" value="BLR6921 PROTEIN"/>
    <property type="match status" value="1"/>
</dbReference>
<feature type="transmembrane region" description="Helical" evidence="9">
    <location>
        <begin position="412"/>
        <end position="439"/>
    </location>
</feature>
<dbReference type="AlphaFoldDB" id="A0AB33KWF3"/>
<dbReference type="Gene3D" id="1.20.1720.10">
    <property type="entry name" value="Multidrug resistance protein D"/>
    <property type="match status" value="1"/>
</dbReference>
<organism evidence="11">
    <name type="scientific">Streptomyces sp. CMC78</name>
    <dbReference type="NCBI Taxonomy" id="3231512"/>
    <lineage>
        <taxon>Bacteria</taxon>
        <taxon>Bacillati</taxon>
        <taxon>Actinomycetota</taxon>
        <taxon>Actinomycetes</taxon>
        <taxon>Kitasatosporales</taxon>
        <taxon>Streptomycetaceae</taxon>
        <taxon>Streptomyces</taxon>
    </lineage>
</organism>
<dbReference type="CDD" id="cd17321">
    <property type="entry name" value="MFS_MMR_MDR_like"/>
    <property type="match status" value="1"/>
</dbReference>
<feature type="region of interest" description="Disordered" evidence="8">
    <location>
        <begin position="222"/>
        <end position="250"/>
    </location>
</feature>
<keyword evidence="4 9" id="KW-0812">Transmembrane</keyword>
<feature type="transmembrane region" description="Helical" evidence="9">
    <location>
        <begin position="460"/>
        <end position="477"/>
    </location>
</feature>
<dbReference type="InterPro" id="IPR011701">
    <property type="entry name" value="MFS"/>
</dbReference>